<protein>
    <submittedName>
        <fullName evidence="2">HET-domain-containing protein</fullName>
    </submittedName>
</protein>
<organism evidence="2 3">
    <name type="scientific">Corynespora cassiicola Philippines</name>
    <dbReference type="NCBI Taxonomy" id="1448308"/>
    <lineage>
        <taxon>Eukaryota</taxon>
        <taxon>Fungi</taxon>
        <taxon>Dikarya</taxon>
        <taxon>Ascomycota</taxon>
        <taxon>Pezizomycotina</taxon>
        <taxon>Dothideomycetes</taxon>
        <taxon>Pleosporomycetidae</taxon>
        <taxon>Pleosporales</taxon>
        <taxon>Corynesporascaceae</taxon>
        <taxon>Corynespora</taxon>
    </lineage>
</organism>
<reference evidence="2 3" key="1">
    <citation type="journal article" date="2018" name="Front. Microbiol.">
        <title>Genome-Wide Analysis of Corynespora cassiicola Leaf Fall Disease Putative Effectors.</title>
        <authorList>
            <person name="Lopez D."/>
            <person name="Ribeiro S."/>
            <person name="Label P."/>
            <person name="Fumanal B."/>
            <person name="Venisse J.S."/>
            <person name="Kohler A."/>
            <person name="de Oliveira R.R."/>
            <person name="Labutti K."/>
            <person name="Lipzen A."/>
            <person name="Lail K."/>
            <person name="Bauer D."/>
            <person name="Ohm R.A."/>
            <person name="Barry K.W."/>
            <person name="Spatafora J."/>
            <person name="Grigoriev I.V."/>
            <person name="Martin F.M."/>
            <person name="Pujade-Renaud V."/>
        </authorList>
    </citation>
    <scope>NUCLEOTIDE SEQUENCE [LARGE SCALE GENOMIC DNA]</scope>
    <source>
        <strain evidence="2 3">Philippines</strain>
    </source>
</reference>
<dbReference type="PANTHER" id="PTHR33112">
    <property type="entry name" value="DOMAIN PROTEIN, PUTATIVE-RELATED"/>
    <property type="match status" value="1"/>
</dbReference>
<dbReference type="PANTHER" id="PTHR33112:SF12">
    <property type="entry name" value="HETEROKARYON INCOMPATIBILITY DOMAIN-CONTAINING PROTEIN"/>
    <property type="match status" value="1"/>
</dbReference>
<dbReference type="EMBL" id="KZ678136">
    <property type="protein sequence ID" value="PSN66379.1"/>
    <property type="molecule type" value="Genomic_DNA"/>
</dbReference>
<dbReference type="InterPro" id="IPR010730">
    <property type="entry name" value="HET"/>
</dbReference>
<accession>A0A2T2NLZ3</accession>
<evidence type="ECO:0000259" key="1">
    <source>
        <dbReference type="Pfam" id="PF06985"/>
    </source>
</evidence>
<keyword evidence="3" id="KW-1185">Reference proteome</keyword>
<name>A0A2T2NLZ3_CORCC</name>
<gene>
    <name evidence="2" type="ORF">BS50DRAFT_635508</name>
</gene>
<dbReference type="AlphaFoldDB" id="A0A2T2NLZ3"/>
<dbReference type="OrthoDB" id="2958217at2759"/>
<dbReference type="Proteomes" id="UP000240883">
    <property type="component" value="Unassembled WGS sequence"/>
</dbReference>
<dbReference type="STRING" id="1448308.A0A2T2NLZ3"/>
<feature type="domain" description="Heterokaryon incompatibility" evidence="1">
    <location>
        <begin position="48"/>
        <end position="203"/>
    </location>
</feature>
<proteinExistence type="predicted"/>
<evidence type="ECO:0000313" key="3">
    <source>
        <dbReference type="Proteomes" id="UP000240883"/>
    </source>
</evidence>
<sequence length="538" mass="61289">MSQLSECNSNHDICRAHHLRRQEIPFTKTFFIDTTQNCLVLKDTSKRYLALSYVWGQTPMFKTTSSNVETLQQPGSLIEIESAFSSVVQDAVKVTKELGERYLWVDALCIPQDDEAQLNYMVARMDSIYAQAYLTIVAMSANDADSPLPGVRRGTRSPGISLIHRVVPPHEKHSPSTYATIRLSLSHLTVSSRYVSRGWTFQESCLARRCLIFTNHETFLHCNSALWTDSGIALSRDIWPGRIAISSMIGMPSDEIDEANRFFLYKQLIFTFTWRTLTYPEDSVRAISGILAIFSRVFGWRFVAGMPSHLLELSILWRSTSGLKQDDHLSRNPRFPSWSWAGWVGQTSFDHQVLERFAQYHTGKDYSAGLSFRSELSLSEQQAALLAHPEGFQESQLYALQIEVSSASITAFQIKPNPLPYNQKGTLLASFDFVWAVGGHRCGVVFDFKDDGSKKQRIIAISRSEWRKERMVFHGYSDGTSNYHLYCDEEIFQFSEYCFVNVLFIEPKGDVWERVGLGLIHIDAWEAVEKSTENIVLK</sequence>
<dbReference type="Pfam" id="PF06985">
    <property type="entry name" value="HET"/>
    <property type="match status" value="1"/>
</dbReference>
<evidence type="ECO:0000313" key="2">
    <source>
        <dbReference type="EMBL" id="PSN66379.1"/>
    </source>
</evidence>